<keyword evidence="3" id="KW-0964">Secreted</keyword>
<name>A0A2S1J5P0_ERISI</name>
<feature type="signal peptide" evidence="6">
    <location>
        <begin position="1"/>
        <end position="22"/>
    </location>
</feature>
<evidence type="ECO:0000313" key="8">
    <source>
        <dbReference type="EMBL" id="AWF73662.1"/>
    </source>
</evidence>
<evidence type="ECO:0000256" key="5">
    <source>
        <dbReference type="RuleBase" id="RU004262"/>
    </source>
</evidence>
<dbReference type="InterPro" id="IPR000734">
    <property type="entry name" value="TAG_lipase"/>
</dbReference>
<dbReference type="PRINTS" id="PR00823">
    <property type="entry name" value="PANCLIPASE"/>
</dbReference>
<evidence type="ECO:0000256" key="1">
    <source>
        <dbReference type="ARBA" id="ARBA00004613"/>
    </source>
</evidence>
<comment type="subcellular location">
    <subcellularLocation>
        <location evidence="1">Secreted</location>
    </subcellularLocation>
</comment>
<dbReference type="PANTHER" id="PTHR11610:SF173">
    <property type="entry name" value="LIPASE DOMAIN-CONTAINING PROTEIN-RELATED"/>
    <property type="match status" value="1"/>
</dbReference>
<dbReference type="PRINTS" id="PR00821">
    <property type="entry name" value="TAGLIPASE"/>
</dbReference>
<dbReference type="AlphaFoldDB" id="A0A2S1J5P0"/>
<dbReference type="GO" id="GO:0005615">
    <property type="term" value="C:extracellular space"/>
    <property type="evidence" value="ECO:0007669"/>
    <property type="project" value="TreeGrafter"/>
</dbReference>
<evidence type="ECO:0000256" key="3">
    <source>
        <dbReference type="ARBA" id="ARBA00022525"/>
    </source>
</evidence>
<proteinExistence type="evidence at transcript level"/>
<dbReference type="InterPro" id="IPR013818">
    <property type="entry name" value="Lipase"/>
</dbReference>
<dbReference type="GO" id="GO:0016042">
    <property type="term" value="P:lipid catabolic process"/>
    <property type="evidence" value="ECO:0007669"/>
    <property type="project" value="TreeGrafter"/>
</dbReference>
<evidence type="ECO:0000259" key="7">
    <source>
        <dbReference type="Pfam" id="PF00151"/>
    </source>
</evidence>
<dbReference type="InterPro" id="IPR033906">
    <property type="entry name" value="Lipase_N"/>
</dbReference>
<evidence type="ECO:0000256" key="2">
    <source>
        <dbReference type="ARBA" id="ARBA00010701"/>
    </source>
</evidence>
<dbReference type="CDD" id="cd00707">
    <property type="entry name" value="Pancreat_lipase_like"/>
    <property type="match status" value="1"/>
</dbReference>
<dbReference type="Gene3D" id="3.40.50.1820">
    <property type="entry name" value="alpha/beta hydrolase"/>
    <property type="match status" value="1"/>
</dbReference>
<dbReference type="Pfam" id="PF00151">
    <property type="entry name" value="Lipase"/>
    <property type="match status" value="1"/>
</dbReference>
<feature type="domain" description="Lipase" evidence="7">
    <location>
        <begin position="84"/>
        <end position="399"/>
    </location>
</feature>
<dbReference type="InterPro" id="IPR002331">
    <property type="entry name" value="Lipase_panc"/>
</dbReference>
<keyword evidence="6" id="KW-0732">Signal</keyword>
<evidence type="ECO:0000256" key="6">
    <source>
        <dbReference type="SAM" id="SignalP"/>
    </source>
</evidence>
<protein>
    <submittedName>
        <fullName evidence="8">Pancreatic triacylglycerol lipase</fullName>
    </submittedName>
</protein>
<evidence type="ECO:0000256" key="4">
    <source>
        <dbReference type="ARBA" id="ARBA00023157"/>
    </source>
</evidence>
<dbReference type="GO" id="GO:0004806">
    <property type="term" value="F:triacylglycerol lipase activity"/>
    <property type="evidence" value="ECO:0007669"/>
    <property type="project" value="InterPro"/>
</dbReference>
<dbReference type="InterPro" id="IPR029058">
    <property type="entry name" value="AB_hydrolase_fold"/>
</dbReference>
<dbReference type="PANTHER" id="PTHR11610">
    <property type="entry name" value="LIPASE"/>
    <property type="match status" value="1"/>
</dbReference>
<dbReference type="OrthoDB" id="199913at2759"/>
<organism evidence="8">
    <name type="scientific">Eriocheir sinensis</name>
    <name type="common">Chinese mitten crab</name>
    <dbReference type="NCBI Taxonomy" id="95602"/>
    <lineage>
        <taxon>Eukaryota</taxon>
        <taxon>Metazoa</taxon>
        <taxon>Ecdysozoa</taxon>
        <taxon>Arthropoda</taxon>
        <taxon>Crustacea</taxon>
        <taxon>Multicrustacea</taxon>
        <taxon>Malacostraca</taxon>
        <taxon>Eumalacostraca</taxon>
        <taxon>Eucarida</taxon>
        <taxon>Decapoda</taxon>
        <taxon>Pleocyemata</taxon>
        <taxon>Brachyura</taxon>
        <taxon>Eubrachyura</taxon>
        <taxon>Grapsoidea</taxon>
        <taxon>Varunidae</taxon>
        <taxon>Eriocheir</taxon>
    </lineage>
</organism>
<sequence>MGGSAWLCVGLLLVVAVSSSFGIITVREESSNTFPMLLTRLVQNLPAFTQDLIAYNPTLSTRSRSSKKLNVDSTHPPAPRLQCFDGLGCLTTGEDFYNERYRAINVRAEPREVVNVTFEVHTRDQPEGFSISALDLSRLGSSFNPERPTKFVIHGFLNGRDMPWLEELIDALLEVGDYNAIYVDWTGGSLGLYSQASANSRLAALEIANFIKHTSINPADVHLIGHSLGAHLAGYTGERVPGLGRITGLDPAEPFFQNMPPSVRLDPSDALLVDVIHTDTLPFTLSGGYGLEQAVGHLDFYPNGGKHQPGCQPPLGAPIRWLKQGRNFPSVWEAVEDALGCNHIRAVELFRDSIRNRCPFVAYRCSSFQAFLSAECFSCGEDGSGCVPLGLHADTWTGIASSRNNNNNGIASSRTNNNNNNTLRNTWLGRATTTTTGNRLYLVTGPRDSPCVFHYQALLEVGRSQRETVGGFLELSILVPNDKPVRFDLTPEYPQTIQPGQSRTFVLQHSADLDTAVGAQLTWTCYHPRMCYSGPSPTRLTLRSIEKSSLRRQGRLLGQEPSGITFCAREEAPMQSGVTKQFQLCHIPHHQPRQTTLRG</sequence>
<accession>A0A2S1J5P0</accession>
<reference evidence="8" key="1">
    <citation type="submission" date="2017-05" db="EMBL/GenBank/DDBJ databases">
        <title>Molecular characterization and expression of three triacylglycerol lipase in response to long-term starvation in the Chinese mitten crab Eriocheir sinensis.</title>
        <authorList>
            <person name="Xu C."/>
        </authorList>
    </citation>
    <scope>NUCLEOTIDE SEQUENCE</scope>
    <source>
        <tissue evidence="8">Hepatopancreas</tissue>
    </source>
</reference>
<dbReference type="EMBL" id="MF182403">
    <property type="protein sequence ID" value="AWF73662.1"/>
    <property type="molecule type" value="mRNA"/>
</dbReference>
<dbReference type="GO" id="GO:0017171">
    <property type="term" value="F:serine hydrolase activity"/>
    <property type="evidence" value="ECO:0007669"/>
    <property type="project" value="TreeGrafter"/>
</dbReference>
<keyword evidence="4" id="KW-1015">Disulfide bond</keyword>
<dbReference type="ESTHER" id="erisi-a0a2s1j5p0">
    <property type="family name" value="Pancreatic_lipase"/>
</dbReference>
<comment type="similarity">
    <text evidence="2 5">Belongs to the AB hydrolase superfamily. Lipase family.</text>
</comment>
<dbReference type="SUPFAM" id="SSF53474">
    <property type="entry name" value="alpha/beta-Hydrolases"/>
    <property type="match status" value="1"/>
</dbReference>
<feature type="chain" id="PRO_5015602005" evidence="6">
    <location>
        <begin position="23"/>
        <end position="599"/>
    </location>
</feature>